<reference evidence="3" key="1">
    <citation type="submission" date="2021-02" db="EMBL/GenBank/DDBJ databases">
        <authorList>
            <person name="Nowell W R."/>
        </authorList>
    </citation>
    <scope>NUCLEOTIDE SEQUENCE</scope>
</reference>
<accession>A0A815P5Z8</accession>
<organism evidence="3 5">
    <name type="scientific">Adineta steineri</name>
    <dbReference type="NCBI Taxonomy" id="433720"/>
    <lineage>
        <taxon>Eukaryota</taxon>
        <taxon>Metazoa</taxon>
        <taxon>Spiralia</taxon>
        <taxon>Gnathifera</taxon>
        <taxon>Rotifera</taxon>
        <taxon>Eurotatoria</taxon>
        <taxon>Bdelloidea</taxon>
        <taxon>Adinetida</taxon>
        <taxon>Adinetidae</taxon>
        <taxon>Adineta</taxon>
    </lineage>
</organism>
<dbReference type="EMBL" id="CAJNOG010001453">
    <property type="protein sequence ID" value="CAF1444732.1"/>
    <property type="molecule type" value="Genomic_DNA"/>
</dbReference>
<dbReference type="AlphaFoldDB" id="A0A815P5Z8"/>
<feature type="coiled-coil region" evidence="1">
    <location>
        <begin position="33"/>
        <end position="109"/>
    </location>
</feature>
<keyword evidence="1" id="KW-0175">Coiled coil</keyword>
<evidence type="ECO:0000313" key="5">
    <source>
        <dbReference type="Proteomes" id="UP000663845"/>
    </source>
</evidence>
<sequence>MPYPDPLNNKQNINNNNNTTNASPIRRLNEVIISQQNEKIAELTEQNGKLKKDNDQLTQKIEEKYLIIVKLNEEVTILKTQIKITMTELENINGKFTEYKSELEIVKNELKKDK</sequence>
<dbReference type="EMBL" id="CAJOAZ010000828">
    <property type="protein sequence ID" value="CAF3719656.1"/>
    <property type="molecule type" value="Genomic_DNA"/>
</dbReference>
<feature type="compositionally biased region" description="Low complexity" evidence="2">
    <location>
        <begin position="8"/>
        <end position="21"/>
    </location>
</feature>
<comment type="caution">
    <text evidence="3">The sequence shown here is derived from an EMBL/GenBank/DDBJ whole genome shotgun (WGS) entry which is preliminary data.</text>
</comment>
<evidence type="ECO:0000256" key="1">
    <source>
        <dbReference type="SAM" id="Coils"/>
    </source>
</evidence>
<evidence type="ECO:0000313" key="3">
    <source>
        <dbReference type="EMBL" id="CAF1444732.1"/>
    </source>
</evidence>
<name>A0A815P5Z8_9BILA</name>
<dbReference type="Proteomes" id="UP000663845">
    <property type="component" value="Unassembled WGS sequence"/>
</dbReference>
<feature type="region of interest" description="Disordered" evidence="2">
    <location>
        <begin position="1"/>
        <end position="22"/>
    </location>
</feature>
<protein>
    <submittedName>
        <fullName evidence="3">Uncharacterized protein</fullName>
    </submittedName>
</protein>
<proteinExistence type="predicted"/>
<dbReference type="Proteomes" id="UP000663844">
    <property type="component" value="Unassembled WGS sequence"/>
</dbReference>
<evidence type="ECO:0000313" key="4">
    <source>
        <dbReference type="EMBL" id="CAF3719656.1"/>
    </source>
</evidence>
<evidence type="ECO:0000256" key="2">
    <source>
        <dbReference type="SAM" id="MobiDB-lite"/>
    </source>
</evidence>
<gene>
    <name evidence="3" type="ORF">JYZ213_LOCUS40336</name>
    <name evidence="4" type="ORF">OXD698_LOCUS13551</name>
</gene>